<name>A0A1Q3DFV5_CEPFO</name>
<dbReference type="PANTHER" id="PTHR48475:SF2">
    <property type="entry name" value="RIBONUCLEASE H"/>
    <property type="match status" value="1"/>
</dbReference>
<dbReference type="STRING" id="3775.A0A1Q3DFV5"/>
<dbReference type="InParanoid" id="A0A1Q3DFV5"/>
<dbReference type="Gene3D" id="1.10.340.70">
    <property type="match status" value="1"/>
</dbReference>
<gene>
    <name evidence="2" type="ORF">CFOL_v3_34537</name>
</gene>
<proteinExistence type="predicted"/>
<organism evidence="2 3">
    <name type="scientific">Cephalotus follicularis</name>
    <name type="common">Albany pitcher plant</name>
    <dbReference type="NCBI Taxonomy" id="3775"/>
    <lineage>
        <taxon>Eukaryota</taxon>
        <taxon>Viridiplantae</taxon>
        <taxon>Streptophyta</taxon>
        <taxon>Embryophyta</taxon>
        <taxon>Tracheophyta</taxon>
        <taxon>Spermatophyta</taxon>
        <taxon>Magnoliopsida</taxon>
        <taxon>eudicotyledons</taxon>
        <taxon>Gunneridae</taxon>
        <taxon>Pentapetalae</taxon>
        <taxon>rosids</taxon>
        <taxon>fabids</taxon>
        <taxon>Oxalidales</taxon>
        <taxon>Cephalotaceae</taxon>
        <taxon>Cephalotus</taxon>
    </lineage>
</organism>
<dbReference type="Proteomes" id="UP000187406">
    <property type="component" value="Unassembled WGS sequence"/>
</dbReference>
<dbReference type="EMBL" id="BDDD01007021">
    <property type="protein sequence ID" value="GAV91138.1"/>
    <property type="molecule type" value="Genomic_DNA"/>
</dbReference>
<dbReference type="AlphaFoldDB" id="A0A1Q3DFV5"/>
<comment type="caution">
    <text evidence="2">The sequence shown here is derived from an EMBL/GenBank/DDBJ whole genome shotgun (WGS) entry which is preliminary data.</text>
</comment>
<dbReference type="Pfam" id="PF17921">
    <property type="entry name" value="Integrase_H2C2"/>
    <property type="match status" value="1"/>
</dbReference>
<protein>
    <submittedName>
        <fullName evidence="2">RVT_3 domain-containing protein</fullName>
    </submittedName>
</protein>
<dbReference type="OrthoDB" id="1746168at2759"/>
<dbReference type="InterPro" id="IPR041588">
    <property type="entry name" value="Integrase_H2C2"/>
</dbReference>
<accession>A0A1Q3DFV5</accession>
<reference evidence="3" key="1">
    <citation type="submission" date="2016-04" db="EMBL/GenBank/DDBJ databases">
        <title>Cephalotus genome sequencing.</title>
        <authorList>
            <person name="Fukushima K."/>
            <person name="Hasebe M."/>
            <person name="Fang X."/>
        </authorList>
    </citation>
    <scope>NUCLEOTIDE SEQUENCE [LARGE SCALE GENOMIC DNA]</scope>
    <source>
        <strain evidence="3">cv. St1</strain>
    </source>
</reference>
<dbReference type="PANTHER" id="PTHR48475">
    <property type="entry name" value="RIBONUCLEASE H"/>
    <property type="match status" value="1"/>
</dbReference>
<keyword evidence="3" id="KW-1185">Reference proteome</keyword>
<dbReference type="GO" id="GO:0003676">
    <property type="term" value="F:nucleic acid binding"/>
    <property type="evidence" value="ECO:0007669"/>
    <property type="project" value="InterPro"/>
</dbReference>
<dbReference type="Gene3D" id="3.30.420.10">
    <property type="entry name" value="Ribonuclease H-like superfamily/Ribonuclease H"/>
    <property type="match status" value="1"/>
</dbReference>
<evidence type="ECO:0000313" key="3">
    <source>
        <dbReference type="Proteomes" id="UP000187406"/>
    </source>
</evidence>
<feature type="non-terminal residue" evidence="2">
    <location>
        <position position="1"/>
    </location>
</feature>
<evidence type="ECO:0000259" key="1">
    <source>
        <dbReference type="Pfam" id="PF17921"/>
    </source>
</evidence>
<dbReference type="InterPro" id="IPR036397">
    <property type="entry name" value="RNaseH_sf"/>
</dbReference>
<evidence type="ECO:0000313" key="2">
    <source>
        <dbReference type="EMBL" id="GAV91138.1"/>
    </source>
</evidence>
<sequence>INGEYEAKNGGMTRYLTKVRSLVSKFDSFQFIKIPRKKNSRANLLSKLTDAEEIPHMGNVFREYLTSPNVSEFDEAMEIDEEPCWMDPLISWLRYGNLPQNKMEAKRIIYRANRFQLMNGILYKRSYTMPLLRCLSPSEVDYALREVHEDICGNHIGGRPLSYRILKQGYFWPTMHKDAIDFLRRCDKCHRLARVSH</sequence>
<feature type="domain" description="Integrase zinc-binding" evidence="1">
    <location>
        <begin position="138"/>
        <end position="191"/>
    </location>
</feature>